<dbReference type="Pfam" id="PF07686">
    <property type="entry name" value="V-set"/>
    <property type="match status" value="1"/>
</dbReference>
<feature type="region of interest" description="Disordered" evidence="4">
    <location>
        <begin position="239"/>
        <end position="276"/>
    </location>
</feature>
<feature type="compositionally biased region" description="Basic and acidic residues" evidence="4">
    <location>
        <begin position="239"/>
        <end position="259"/>
    </location>
</feature>
<evidence type="ECO:0000256" key="1">
    <source>
        <dbReference type="ARBA" id="ARBA00004370"/>
    </source>
</evidence>
<evidence type="ECO:0000256" key="3">
    <source>
        <dbReference type="ARBA" id="ARBA00023136"/>
    </source>
</evidence>
<feature type="signal peptide" evidence="6">
    <location>
        <begin position="1"/>
        <end position="17"/>
    </location>
</feature>
<protein>
    <submittedName>
        <fullName evidence="8">CMRF35-like molecule 7 isoform X2</fullName>
    </submittedName>
</protein>
<feature type="transmembrane region" description="Helical" evidence="5">
    <location>
        <begin position="207"/>
        <end position="231"/>
    </location>
</feature>
<dbReference type="AlphaFoldDB" id="A0AA35JTP2"/>
<keyword evidence="3 5" id="KW-0472">Membrane</keyword>
<name>A0AA35JTP2_9SAUR</name>
<accession>A0AA35JTP2</accession>
<dbReference type="GO" id="GO:0005886">
    <property type="term" value="C:plasma membrane"/>
    <property type="evidence" value="ECO:0007669"/>
    <property type="project" value="TreeGrafter"/>
</dbReference>
<keyword evidence="6" id="KW-0732">Signal</keyword>
<dbReference type="InterPro" id="IPR036179">
    <property type="entry name" value="Ig-like_dom_sf"/>
</dbReference>
<sequence>MRPLRVLSLLGWVLISGKEEKNATSRPQILKHKEEVCQNAWDGTTESPEIEDLRDKRRKEKDTWRLTGPVEVHGFEGKSLSLRCHYQQTFEDNTKSWCKINEGIFLSSCESLISSDGKVNMGRFSLRENKKEHYFQVTMDSLNLDDSGVYHCVIERLLRNIRHRVNVTVTPDPEEKLSSTETLEFITSVVKSTHSPDPTETPPESKLYILIYSIIPLFILVLLATVVLLVMSRKTKTESHFQRKEELSLPERMPTHNTEDTQNENTISDQPPDHNETGLYRIVKVLPENDYEEIHSQEKTSEEQDEVSYASLDISDHHGHVYNNINLSRPAHPETPAQEVFYTEVKPDH</sequence>
<evidence type="ECO:0000256" key="4">
    <source>
        <dbReference type="SAM" id="MobiDB-lite"/>
    </source>
</evidence>
<dbReference type="InterPro" id="IPR013783">
    <property type="entry name" value="Ig-like_fold"/>
</dbReference>
<dbReference type="InterPro" id="IPR013106">
    <property type="entry name" value="Ig_V-set"/>
</dbReference>
<dbReference type="Gene3D" id="2.60.40.10">
    <property type="entry name" value="Immunoglobulins"/>
    <property type="match status" value="1"/>
</dbReference>
<dbReference type="InterPro" id="IPR007110">
    <property type="entry name" value="Ig-like_dom"/>
</dbReference>
<dbReference type="InterPro" id="IPR003599">
    <property type="entry name" value="Ig_sub"/>
</dbReference>
<dbReference type="SUPFAM" id="SSF48726">
    <property type="entry name" value="Immunoglobulin"/>
    <property type="match status" value="1"/>
</dbReference>
<evidence type="ECO:0000256" key="2">
    <source>
        <dbReference type="ARBA" id="ARBA00022692"/>
    </source>
</evidence>
<evidence type="ECO:0000256" key="6">
    <source>
        <dbReference type="SAM" id="SignalP"/>
    </source>
</evidence>
<feature type="chain" id="PRO_5041228424" evidence="6">
    <location>
        <begin position="18"/>
        <end position="349"/>
    </location>
</feature>
<dbReference type="CDD" id="cd05716">
    <property type="entry name" value="IgV_pIgR_like"/>
    <property type="match status" value="1"/>
</dbReference>
<dbReference type="PROSITE" id="PS50835">
    <property type="entry name" value="IG_LIKE"/>
    <property type="match status" value="1"/>
</dbReference>
<dbReference type="GO" id="GO:0004888">
    <property type="term" value="F:transmembrane signaling receptor activity"/>
    <property type="evidence" value="ECO:0007669"/>
    <property type="project" value="TreeGrafter"/>
</dbReference>
<keyword evidence="9" id="KW-1185">Reference proteome</keyword>
<reference evidence="8" key="1">
    <citation type="submission" date="2022-12" db="EMBL/GenBank/DDBJ databases">
        <authorList>
            <person name="Alioto T."/>
            <person name="Alioto T."/>
            <person name="Gomez Garrido J."/>
        </authorList>
    </citation>
    <scope>NUCLEOTIDE SEQUENCE</scope>
</reference>
<evidence type="ECO:0000256" key="5">
    <source>
        <dbReference type="SAM" id="Phobius"/>
    </source>
</evidence>
<evidence type="ECO:0000259" key="7">
    <source>
        <dbReference type="PROSITE" id="PS50835"/>
    </source>
</evidence>
<organism evidence="8 9">
    <name type="scientific">Podarcis lilfordi</name>
    <name type="common">Lilford's wall lizard</name>
    <dbReference type="NCBI Taxonomy" id="74358"/>
    <lineage>
        <taxon>Eukaryota</taxon>
        <taxon>Metazoa</taxon>
        <taxon>Chordata</taxon>
        <taxon>Craniata</taxon>
        <taxon>Vertebrata</taxon>
        <taxon>Euteleostomi</taxon>
        <taxon>Lepidosauria</taxon>
        <taxon>Squamata</taxon>
        <taxon>Bifurcata</taxon>
        <taxon>Unidentata</taxon>
        <taxon>Episquamata</taxon>
        <taxon>Laterata</taxon>
        <taxon>Lacertibaenia</taxon>
        <taxon>Lacertidae</taxon>
        <taxon>Podarcis</taxon>
    </lineage>
</organism>
<feature type="domain" description="Ig-like" evidence="7">
    <location>
        <begin position="48"/>
        <end position="170"/>
    </location>
</feature>
<gene>
    <name evidence="8" type="ORF">PODLI_1B037130</name>
</gene>
<dbReference type="InterPro" id="IPR050671">
    <property type="entry name" value="CD300_family_receptors"/>
</dbReference>
<evidence type="ECO:0000313" key="8">
    <source>
        <dbReference type="EMBL" id="CAI5765962.1"/>
    </source>
</evidence>
<keyword evidence="2 5" id="KW-0812">Transmembrane</keyword>
<keyword evidence="5" id="KW-1133">Transmembrane helix</keyword>
<dbReference type="Proteomes" id="UP001178461">
    <property type="component" value="Chromosome 2"/>
</dbReference>
<proteinExistence type="predicted"/>
<comment type="subcellular location">
    <subcellularLocation>
        <location evidence="1">Membrane</location>
    </subcellularLocation>
</comment>
<dbReference type="PANTHER" id="PTHR11860">
    <property type="entry name" value="POLYMERIC-IMMUNOGLOBULIN RECEPTOR"/>
    <property type="match status" value="1"/>
</dbReference>
<evidence type="ECO:0000313" key="9">
    <source>
        <dbReference type="Proteomes" id="UP001178461"/>
    </source>
</evidence>
<dbReference type="PANTHER" id="PTHR11860:SF87">
    <property type="entry name" value="CMRF35-LIKE MOLECULE 8"/>
    <property type="match status" value="1"/>
</dbReference>
<dbReference type="SMART" id="SM00409">
    <property type="entry name" value="IG"/>
    <property type="match status" value="1"/>
</dbReference>
<dbReference type="EMBL" id="OX395127">
    <property type="protein sequence ID" value="CAI5765962.1"/>
    <property type="molecule type" value="Genomic_DNA"/>
</dbReference>